<feature type="region of interest" description="Disordered" evidence="1">
    <location>
        <begin position="121"/>
        <end position="142"/>
    </location>
</feature>
<organism evidence="2 3">
    <name type="scientific">Acaulospora morrowiae</name>
    <dbReference type="NCBI Taxonomy" id="94023"/>
    <lineage>
        <taxon>Eukaryota</taxon>
        <taxon>Fungi</taxon>
        <taxon>Fungi incertae sedis</taxon>
        <taxon>Mucoromycota</taxon>
        <taxon>Glomeromycotina</taxon>
        <taxon>Glomeromycetes</taxon>
        <taxon>Diversisporales</taxon>
        <taxon>Acaulosporaceae</taxon>
        <taxon>Acaulospora</taxon>
    </lineage>
</organism>
<sequence length="329" mass="38283">MTQKSFQSLPIPNEEECSVQRKFVDDLIEDYEYPFDITKKDVDKLIEPSWKRGQLSRPNNSFIIFRKFIRRVFKQEKNNKMKLSRYASKKWEEWGEGTSVPALFNAIFDLATMHHKFLHPDYKYQPGRKNKGKSHPSPEMDNLLTSTQQRKNSLSDFSSLEMDTQVEATNDYQAENTTQVPCFSSQNDQFLLPSSFISEAMDSMQQTVSSANDYNQQSCTPQDYLPPEANDYNQQQPVIICIPQYYLLSEVSVVDEYNQQQSVTICTPYLSPEVFSSNDYHQQQSVISFDQTCAQNHYLYTNQMNGLQEIEGFKQQCILSTFNPQKDPQ</sequence>
<dbReference type="Proteomes" id="UP000789342">
    <property type="component" value="Unassembled WGS sequence"/>
</dbReference>
<gene>
    <name evidence="2" type="ORF">AMORRO_LOCUS11361</name>
</gene>
<comment type="caution">
    <text evidence="2">The sequence shown here is derived from an EMBL/GenBank/DDBJ whole genome shotgun (WGS) entry which is preliminary data.</text>
</comment>
<proteinExistence type="predicted"/>
<evidence type="ECO:0000313" key="3">
    <source>
        <dbReference type="Proteomes" id="UP000789342"/>
    </source>
</evidence>
<dbReference type="Gene3D" id="1.10.30.10">
    <property type="entry name" value="High mobility group box domain"/>
    <property type="match status" value="1"/>
</dbReference>
<dbReference type="InterPro" id="IPR036910">
    <property type="entry name" value="HMG_box_dom_sf"/>
</dbReference>
<name>A0A9N9ES88_9GLOM</name>
<accession>A0A9N9ES88</accession>
<reference evidence="2" key="1">
    <citation type="submission" date="2021-06" db="EMBL/GenBank/DDBJ databases">
        <authorList>
            <person name="Kallberg Y."/>
            <person name="Tangrot J."/>
            <person name="Rosling A."/>
        </authorList>
    </citation>
    <scope>NUCLEOTIDE SEQUENCE</scope>
    <source>
        <strain evidence="2">CL551</strain>
    </source>
</reference>
<evidence type="ECO:0000256" key="1">
    <source>
        <dbReference type="SAM" id="MobiDB-lite"/>
    </source>
</evidence>
<dbReference type="EMBL" id="CAJVPV010014245">
    <property type="protein sequence ID" value="CAG8683529.1"/>
    <property type="molecule type" value="Genomic_DNA"/>
</dbReference>
<keyword evidence="3" id="KW-1185">Reference proteome</keyword>
<dbReference type="AlphaFoldDB" id="A0A9N9ES88"/>
<protein>
    <submittedName>
        <fullName evidence="2">129_t:CDS:1</fullName>
    </submittedName>
</protein>
<evidence type="ECO:0000313" key="2">
    <source>
        <dbReference type="EMBL" id="CAG8683529.1"/>
    </source>
</evidence>
<dbReference type="SUPFAM" id="SSF47095">
    <property type="entry name" value="HMG-box"/>
    <property type="match status" value="1"/>
</dbReference>